<dbReference type="PROSITE" id="PS51523">
    <property type="entry name" value="ZF_HD_DIMER"/>
    <property type="match status" value="1"/>
</dbReference>
<feature type="compositionally biased region" description="Basic and acidic residues" evidence="10">
    <location>
        <begin position="98"/>
        <end position="112"/>
    </location>
</feature>
<evidence type="ECO:0000313" key="13">
    <source>
        <dbReference type="Proteomes" id="UP000325577"/>
    </source>
</evidence>
<feature type="compositionally biased region" description="Basic and acidic residues" evidence="10">
    <location>
        <begin position="65"/>
        <end position="74"/>
    </location>
</feature>
<dbReference type="EMBL" id="CM018042">
    <property type="protein sequence ID" value="KAA8532411.1"/>
    <property type="molecule type" value="Genomic_DNA"/>
</dbReference>
<keyword evidence="13" id="KW-1185">Reference proteome</keyword>
<evidence type="ECO:0000256" key="3">
    <source>
        <dbReference type="ARBA" id="ARBA00022771"/>
    </source>
</evidence>
<dbReference type="InterPro" id="IPR006456">
    <property type="entry name" value="ZF_HD_homeobox_Cys/His_dimer"/>
</dbReference>
<accession>A0A5J5ATU9</accession>
<dbReference type="GO" id="GO:0008270">
    <property type="term" value="F:zinc ion binding"/>
    <property type="evidence" value="ECO:0007669"/>
    <property type="project" value="UniProtKB-KW"/>
</dbReference>
<evidence type="ECO:0000259" key="11">
    <source>
        <dbReference type="PROSITE" id="PS51523"/>
    </source>
</evidence>
<dbReference type="NCBIfam" id="TIGR01565">
    <property type="entry name" value="homeo_ZF_HD"/>
    <property type="match status" value="1"/>
</dbReference>
<dbReference type="GO" id="GO:0005634">
    <property type="term" value="C:nucleus"/>
    <property type="evidence" value="ECO:0007669"/>
    <property type="project" value="UniProtKB-SubCell"/>
</dbReference>
<keyword evidence="6" id="KW-0238">DNA-binding</keyword>
<evidence type="ECO:0000256" key="8">
    <source>
        <dbReference type="ARBA" id="ARBA00023163"/>
    </source>
</evidence>
<evidence type="ECO:0000256" key="10">
    <source>
        <dbReference type="SAM" id="MobiDB-lite"/>
    </source>
</evidence>
<comment type="subcellular location">
    <subcellularLocation>
        <location evidence="1">Nucleus</location>
    </subcellularLocation>
</comment>
<evidence type="ECO:0000256" key="2">
    <source>
        <dbReference type="ARBA" id="ARBA00022723"/>
    </source>
</evidence>
<evidence type="ECO:0000256" key="5">
    <source>
        <dbReference type="ARBA" id="ARBA00023015"/>
    </source>
</evidence>
<gene>
    <name evidence="12" type="ORF">F0562_032451</name>
</gene>
<dbReference type="PANTHER" id="PTHR31948">
    <property type="entry name" value="ZINC-FINGER HOMEODOMAIN PROTEIN 2"/>
    <property type="match status" value="1"/>
</dbReference>
<sequence length="196" mass="21466">MQENGSFVYGPCNRNYAAVQGNIILDGCGEFMKDAAGRPNCAACKCHSSFHLVWNGETNANRGNAGHDRSRGDGGRGGARVGDNCSNGKAQPVVGDSNDLRKERPSVHDVNGKKGKKKYSNEELAKMRAFASSIGWTMTNKERDPEINRFCEKMGVARLAFRIWMNNNKRAPLFGTVIKVASVKLENTVSVSFYSL</sequence>
<dbReference type="InterPro" id="IPR006455">
    <property type="entry name" value="Homeodomain_ZF_HD"/>
</dbReference>
<evidence type="ECO:0000256" key="9">
    <source>
        <dbReference type="ARBA" id="ARBA00023242"/>
    </source>
</evidence>
<feature type="domain" description="ZF-HD dimerization-type" evidence="11">
    <location>
        <begin position="9"/>
        <end position="54"/>
    </location>
</feature>
<dbReference type="PANTHER" id="PTHR31948:SF171">
    <property type="entry name" value="HOMEOBOX DOMAIN-CONTAINING PROTEIN"/>
    <property type="match status" value="1"/>
</dbReference>
<dbReference type="SUPFAM" id="SSF46689">
    <property type="entry name" value="Homeodomain-like"/>
    <property type="match status" value="1"/>
</dbReference>
<keyword evidence="3" id="KW-0863">Zinc-finger</keyword>
<dbReference type="AlphaFoldDB" id="A0A5J5ATU9"/>
<evidence type="ECO:0000313" key="12">
    <source>
        <dbReference type="EMBL" id="KAA8532411.1"/>
    </source>
</evidence>
<keyword evidence="9" id="KW-0539">Nucleus</keyword>
<dbReference type="GO" id="GO:0050793">
    <property type="term" value="P:regulation of developmental process"/>
    <property type="evidence" value="ECO:0007669"/>
    <property type="project" value="TreeGrafter"/>
</dbReference>
<dbReference type="Gene3D" id="1.10.10.60">
    <property type="entry name" value="Homeodomain-like"/>
    <property type="match status" value="1"/>
</dbReference>
<keyword evidence="2" id="KW-0479">Metal-binding</keyword>
<evidence type="ECO:0000256" key="6">
    <source>
        <dbReference type="ARBA" id="ARBA00023125"/>
    </source>
</evidence>
<organism evidence="12 13">
    <name type="scientific">Nyssa sinensis</name>
    <dbReference type="NCBI Taxonomy" id="561372"/>
    <lineage>
        <taxon>Eukaryota</taxon>
        <taxon>Viridiplantae</taxon>
        <taxon>Streptophyta</taxon>
        <taxon>Embryophyta</taxon>
        <taxon>Tracheophyta</taxon>
        <taxon>Spermatophyta</taxon>
        <taxon>Magnoliopsida</taxon>
        <taxon>eudicotyledons</taxon>
        <taxon>Gunneridae</taxon>
        <taxon>Pentapetalae</taxon>
        <taxon>asterids</taxon>
        <taxon>Cornales</taxon>
        <taxon>Nyssaceae</taxon>
        <taxon>Nyssa</taxon>
    </lineage>
</organism>
<evidence type="ECO:0000256" key="4">
    <source>
        <dbReference type="ARBA" id="ARBA00022833"/>
    </source>
</evidence>
<reference evidence="12 13" key="1">
    <citation type="submission" date="2019-09" db="EMBL/GenBank/DDBJ databases">
        <title>A chromosome-level genome assembly of the Chinese tupelo Nyssa sinensis.</title>
        <authorList>
            <person name="Yang X."/>
            <person name="Kang M."/>
            <person name="Yang Y."/>
            <person name="Xiong H."/>
            <person name="Wang M."/>
            <person name="Zhang Z."/>
            <person name="Wang Z."/>
            <person name="Wu H."/>
            <person name="Ma T."/>
            <person name="Liu J."/>
            <person name="Xi Z."/>
        </authorList>
    </citation>
    <scope>NUCLEOTIDE SEQUENCE [LARGE SCALE GENOMIC DNA]</scope>
    <source>
        <strain evidence="12">J267</strain>
        <tissue evidence="12">Leaf</tissue>
    </source>
</reference>
<feature type="region of interest" description="Disordered" evidence="10">
    <location>
        <begin position="58"/>
        <end position="118"/>
    </location>
</feature>
<name>A0A5J5ATU9_9ASTE</name>
<dbReference type="Proteomes" id="UP000325577">
    <property type="component" value="Linkage Group LG19"/>
</dbReference>
<keyword evidence="4" id="KW-0862">Zinc</keyword>
<keyword evidence="8" id="KW-0804">Transcription</keyword>
<evidence type="ECO:0000256" key="1">
    <source>
        <dbReference type="ARBA" id="ARBA00004123"/>
    </source>
</evidence>
<dbReference type="InterPro" id="IPR009057">
    <property type="entry name" value="Homeodomain-like_sf"/>
</dbReference>
<dbReference type="Pfam" id="PF04770">
    <property type="entry name" value="ZF-HD_dimer"/>
    <property type="match status" value="1"/>
</dbReference>
<evidence type="ECO:0000256" key="7">
    <source>
        <dbReference type="ARBA" id="ARBA00023155"/>
    </source>
</evidence>
<keyword evidence="7" id="KW-0371">Homeobox</keyword>
<dbReference type="GO" id="GO:0003700">
    <property type="term" value="F:DNA-binding transcription factor activity"/>
    <property type="evidence" value="ECO:0007669"/>
    <property type="project" value="TreeGrafter"/>
</dbReference>
<dbReference type="GO" id="GO:0000976">
    <property type="term" value="F:transcription cis-regulatory region binding"/>
    <property type="evidence" value="ECO:0007669"/>
    <property type="project" value="TreeGrafter"/>
</dbReference>
<protein>
    <recommendedName>
        <fullName evidence="11">ZF-HD dimerization-type domain-containing protein</fullName>
    </recommendedName>
</protein>
<proteinExistence type="predicted"/>
<keyword evidence="5" id="KW-0805">Transcription regulation</keyword>
<dbReference type="OrthoDB" id="1884189at2759"/>